<organism evidence="1">
    <name type="scientific">Phage sp. ctrsQ3</name>
    <dbReference type="NCBI Taxonomy" id="2826752"/>
    <lineage>
        <taxon>Viruses</taxon>
    </lineage>
</organism>
<sequence length="41" mass="4788">MELKIHRTQAVLRLLGSYFFCFKTEKLLSRQALYPASWPSG</sequence>
<protein>
    <submittedName>
        <fullName evidence="1">Uncharacterized protein</fullName>
    </submittedName>
</protein>
<evidence type="ECO:0000313" key="1">
    <source>
        <dbReference type="EMBL" id="DAD81217.1"/>
    </source>
</evidence>
<accession>A0A8S5MFV6</accession>
<reference evidence="1" key="1">
    <citation type="journal article" date="2021" name="Proc. Natl. Acad. Sci. U.S.A.">
        <title>A Catalog of Tens of Thousands of Viruses from Human Metagenomes Reveals Hidden Associations with Chronic Diseases.</title>
        <authorList>
            <person name="Tisza M.J."/>
            <person name="Buck C.B."/>
        </authorList>
    </citation>
    <scope>NUCLEOTIDE SEQUENCE</scope>
    <source>
        <strain evidence="1">CtrsQ3</strain>
    </source>
</reference>
<proteinExistence type="predicted"/>
<dbReference type="EMBL" id="BK014897">
    <property type="protein sequence ID" value="DAD81217.1"/>
    <property type="molecule type" value="Genomic_DNA"/>
</dbReference>
<name>A0A8S5MFV6_9VIRU</name>